<evidence type="ECO:0000313" key="2">
    <source>
        <dbReference type="Proteomes" id="UP000317926"/>
    </source>
</evidence>
<comment type="caution">
    <text evidence="1">The sequence shown here is derived from an EMBL/GenBank/DDBJ whole genome shotgun (WGS) entry which is preliminary data.</text>
</comment>
<name>A0A502JGG5_HAEHA</name>
<sequence>MHIQPYKLEHSTSRRRYRFTSEGTKGLNQVKIIEFYPIENEDFDFPENIPLFNLGFGDTLDGIEVNDKARSNNGDMEIVLRTVAESVELFLTEYPSAAIFFEGSTPSRTRLYRKMINKYYEDISKNFIIWGIYNDTMHLFHPNTSLRFGAFLIKQR</sequence>
<dbReference type="Pfam" id="PF22028">
    <property type="entry name" value="DUF6934"/>
    <property type="match status" value="1"/>
</dbReference>
<proteinExistence type="predicted"/>
<dbReference type="EMBL" id="SDPK01000044">
    <property type="protein sequence ID" value="TPG96732.1"/>
    <property type="molecule type" value="Genomic_DNA"/>
</dbReference>
<reference evidence="1 2" key="1">
    <citation type="submission" date="2019-01" db="EMBL/GenBank/DDBJ databases">
        <title>Comparative genomic analysis identifies haemin-independent Haemophilus haemolyticus: a formal re-classification of Haemophilus intermedius.</title>
        <authorList>
            <person name="Harris T.M."/>
            <person name="Price E.P."/>
            <person name="Sarovich D.S."/>
            <person name="Norskov-Lauritsen N."/>
            <person name="Beissbarth J."/>
            <person name="Chang A.B."/>
            <person name="Smith-Vaughan H.C."/>
        </authorList>
    </citation>
    <scope>NUCLEOTIDE SEQUENCE [LARGE SCALE GENOMIC DNA]</scope>
    <source>
        <strain evidence="1 2">PN24</strain>
    </source>
</reference>
<evidence type="ECO:0000313" key="1">
    <source>
        <dbReference type="EMBL" id="TPG96732.1"/>
    </source>
</evidence>
<dbReference type="InterPro" id="IPR053865">
    <property type="entry name" value="DUF6934"/>
</dbReference>
<gene>
    <name evidence="1" type="ORF">EUX55_07515</name>
</gene>
<dbReference type="RefSeq" id="WP_140520326.1">
    <property type="nucleotide sequence ID" value="NZ_JACBKC010000044.1"/>
</dbReference>
<dbReference type="AlphaFoldDB" id="A0A502JGG5"/>
<accession>A0A502JGG5</accession>
<protein>
    <submittedName>
        <fullName evidence="1">Uncharacterized protein</fullName>
    </submittedName>
</protein>
<dbReference type="Proteomes" id="UP000317926">
    <property type="component" value="Unassembled WGS sequence"/>
</dbReference>
<organism evidence="1 2">
    <name type="scientific">Haemophilus haemolyticus</name>
    <dbReference type="NCBI Taxonomy" id="726"/>
    <lineage>
        <taxon>Bacteria</taxon>
        <taxon>Pseudomonadati</taxon>
        <taxon>Pseudomonadota</taxon>
        <taxon>Gammaproteobacteria</taxon>
        <taxon>Pasteurellales</taxon>
        <taxon>Pasteurellaceae</taxon>
        <taxon>Haemophilus</taxon>
    </lineage>
</organism>